<protein>
    <submittedName>
        <fullName evidence="1">Uncharacterized protein</fullName>
    </submittedName>
</protein>
<organism evidence="1">
    <name type="scientific">viral metagenome</name>
    <dbReference type="NCBI Taxonomy" id="1070528"/>
    <lineage>
        <taxon>unclassified sequences</taxon>
        <taxon>metagenomes</taxon>
        <taxon>organismal metagenomes</taxon>
    </lineage>
</organism>
<dbReference type="AlphaFoldDB" id="A0A6H1Z971"/>
<sequence>MEPAKLSIGQGRETAMLKGGSALIIDCPNPKTVKLRSCGWVTDSDVYEELVSVAPDGTVTAHHDALDRWADSLRRELKEG</sequence>
<gene>
    <name evidence="1" type="ORF">TM448A00064_0096</name>
    <name evidence="2" type="ORF">TM448B00061_0105</name>
</gene>
<evidence type="ECO:0000313" key="1">
    <source>
        <dbReference type="EMBL" id="QJA43917.1"/>
    </source>
</evidence>
<dbReference type="EMBL" id="MT143971">
    <property type="protein sequence ID" value="QJA43917.1"/>
    <property type="molecule type" value="Genomic_DNA"/>
</dbReference>
<reference evidence="1" key="1">
    <citation type="submission" date="2020-03" db="EMBL/GenBank/DDBJ databases">
        <title>The deep terrestrial virosphere.</title>
        <authorList>
            <person name="Holmfeldt K."/>
            <person name="Nilsson E."/>
            <person name="Simone D."/>
            <person name="Lopez-Fernandez M."/>
            <person name="Wu X."/>
            <person name="de Brujin I."/>
            <person name="Lundin D."/>
            <person name="Andersson A."/>
            <person name="Bertilsson S."/>
            <person name="Dopson M."/>
        </authorList>
    </citation>
    <scope>NUCLEOTIDE SEQUENCE</scope>
    <source>
        <strain evidence="1">TM448A00064</strain>
        <strain evidence="2">TM448B00061</strain>
    </source>
</reference>
<evidence type="ECO:0000313" key="2">
    <source>
        <dbReference type="EMBL" id="QJH93485.1"/>
    </source>
</evidence>
<proteinExistence type="predicted"/>
<name>A0A6H1Z971_9ZZZZ</name>
<dbReference type="EMBL" id="MT144588">
    <property type="protein sequence ID" value="QJH93485.1"/>
    <property type="molecule type" value="Genomic_DNA"/>
</dbReference>
<accession>A0A6H1Z971</accession>